<keyword evidence="1" id="KW-0418">Kinase</keyword>
<keyword evidence="5" id="KW-1185">Reference proteome</keyword>
<sequence>MPVYSTTCSSGTDGRPETRRPPAVTHDRTHLLPSFAALESGLSAPDGAVCALRPVSTSSRTAREFAAKTLRSWGLPDLVDDAAVIISELVTNAVRHGLPPYAAAAGDMPIKLTLVRQGNLVVFIVCDPSDQDPKMRSADDVCENGRGLHVIEALSRVWGWTPLPGTGKAVWAALSTS</sequence>
<dbReference type="EMBL" id="VFOZ01000001">
    <property type="protein sequence ID" value="TQL94864.1"/>
    <property type="molecule type" value="Genomic_DNA"/>
</dbReference>
<feature type="compositionally biased region" description="Basic and acidic residues" evidence="2">
    <location>
        <begin position="14"/>
        <end position="25"/>
    </location>
</feature>
<organism evidence="4 5">
    <name type="scientific">Actinoallomurus bryophytorum</name>
    <dbReference type="NCBI Taxonomy" id="1490222"/>
    <lineage>
        <taxon>Bacteria</taxon>
        <taxon>Bacillati</taxon>
        <taxon>Actinomycetota</taxon>
        <taxon>Actinomycetes</taxon>
        <taxon>Streptosporangiales</taxon>
        <taxon>Thermomonosporaceae</taxon>
        <taxon>Actinoallomurus</taxon>
    </lineage>
</organism>
<dbReference type="AlphaFoldDB" id="A0A543CCR0"/>
<keyword evidence="1" id="KW-0808">Transferase</keyword>
<dbReference type="CDD" id="cd16936">
    <property type="entry name" value="HATPase_RsbW-like"/>
    <property type="match status" value="1"/>
</dbReference>
<dbReference type="InterPro" id="IPR036890">
    <property type="entry name" value="HATPase_C_sf"/>
</dbReference>
<evidence type="ECO:0000259" key="3">
    <source>
        <dbReference type="Pfam" id="PF13581"/>
    </source>
</evidence>
<evidence type="ECO:0000256" key="1">
    <source>
        <dbReference type="ARBA" id="ARBA00022527"/>
    </source>
</evidence>
<feature type="compositionally biased region" description="Polar residues" evidence="2">
    <location>
        <begin position="1"/>
        <end position="12"/>
    </location>
</feature>
<feature type="region of interest" description="Disordered" evidence="2">
    <location>
        <begin position="1"/>
        <end position="25"/>
    </location>
</feature>
<reference evidence="4 5" key="1">
    <citation type="submission" date="2019-06" db="EMBL/GenBank/DDBJ databases">
        <title>Sequencing the genomes of 1000 actinobacteria strains.</title>
        <authorList>
            <person name="Klenk H.-P."/>
        </authorList>
    </citation>
    <scope>NUCLEOTIDE SEQUENCE [LARGE SCALE GENOMIC DNA]</scope>
    <source>
        <strain evidence="4 5">DSM 102200</strain>
    </source>
</reference>
<dbReference type="SUPFAM" id="SSF55874">
    <property type="entry name" value="ATPase domain of HSP90 chaperone/DNA topoisomerase II/histidine kinase"/>
    <property type="match status" value="1"/>
</dbReference>
<comment type="caution">
    <text evidence="4">The sequence shown here is derived from an EMBL/GenBank/DDBJ whole genome shotgun (WGS) entry which is preliminary data.</text>
</comment>
<keyword evidence="1" id="KW-0723">Serine/threonine-protein kinase</keyword>
<dbReference type="InterPro" id="IPR003594">
    <property type="entry name" value="HATPase_dom"/>
</dbReference>
<gene>
    <name evidence="4" type="ORF">FB559_0348</name>
</gene>
<name>A0A543CCR0_9ACTN</name>
<accession>A0A543CCR0</accession>
<dbReference type="GO" id="GO:0004674">
    <property type="term" value="F:protein serine/threonine kinase activity"/>
    <property type="evidence" value="ECO:0007669"/>
    <property type="project" value="UniProtKB-KW"/>
</dbReference>
<dbReference type="Pfam" id="PF13581">
    <property type="entry name" value="HATPase_c_2"/>
    <property type="match status" value="1"/>
</dbReference>
<proteinExistence type="predicted"/>
<evidence type="ECO:0000313" key="5">
    <source>
        <dbReference type="Proteomes" id="UP000316096"/>
    </source>
</evidence>
<dbReference type="InterPro" id="IPR050267">
    <property type="entry name" value="Anti-sigma-factor_SerPK"/>
</dbReference>
<dbReference type="PANTHER" id="PTHR35526">
    <property type="entry name" value="ANTI-SIGMA-F FACTOR RSBW-RELATED"/>
    <property type="match status" value="1"/>
</dbReference>
<dbReference type="Gene3D" id="3.30.565.10">
    <property type="entry name" value="Histidine kinase-like ATPase, C-terminal domain"/>
    <property type="match status" value="1"/>
</dbReference>
<feature type="domain" description="Histidine kinase/HSP90-like ATPase" evidence="3">
    <location>
        <begin position="59"/>
        <end position="156"/>
    </location>
</feature>
<evidence type="ECO:0000313" key="4">
    <source>
        <dbReference type="EMBL" id="TQL94864.1"/>
    </source>
</evidence>
<evidence type="ECO:0000256" key="2">
    <source>
        <dbReference type="SAM" id="MobiDB-lite"/>
    </source>
</evidence>
<dbReference type="Proteomes" id="UP000316096">
    <property type="component" value="Unassembled WGS sequence"/>
</dbReference>
<protein>
    <submittedName>
        <fullName evidence="4">Anti-sigma regulatory factor (Ser/Thr protein kinase)</fullName>
    </submittedName>
</protein>
<dbReference type="PANTHER" id="PTHR35526:SF3">
    <property type="entry name" value="ANTI-SIGMA-F FACTOR RSBW"/>
    <property type="match status" value="1"/>
</dbReference>